<evidence type="ECO:0000313" key="2">
    <source>
        <dbReference type="Proteomes" id="UP000799754"/>
    </source>
</evidence>
<keyword evidence="2" id="KW-1185">Reference proteome</keyword>
<comment type="caution">
    <text evidence="1">The sequence shown here is derived from an EMBL/GenBank/DDBJ whole genome shotgun (WGS) entry which is preliminary data.</text>
</comment>
<sequence>MCCIILSCFFIRHPAKSKKRPSPAGDPPPYKIKPRITELSNQKTTVVSNEAQAGIRDTKASHENS</sequence>
<accession>A0ACB6RQR9</accession>
<organism evidence="1 2">
    <name type="scientific">Macroventuria anomochaeta</name>
    <dbReference type="NCBI Taxonomy" id="301207"/>
    <lineage>
        <taxon>Eukaryota</taxon>
        <taxon>Fungi</taxon>
        <taxon>Dikarya</taxon>
        <taxon>Ascomycota</taxon>
        <taxon>Pezizomycotina</taxon>
        <taxon>Dothideomycetes</taxon>
        <taxon>Pleosporomycetidae</taxon>
        <taxon>Pleosporales</taxon>
        <taxon>Pleosporineae</taxon>
        <taxon>Didymellaceae</taxon>
        <taxon>Macroventuria</taxon>
    </lineage>
</organism>
<gene>
    <name evidence="1" type="ORF">BU25DRAFT_413807</name>
</gene>
<reference evidence="1" key="1">
    <citation type="journal article" date="2020" name="Stud. Mycol.">
        <title>101 Dothideomycetes genomes: a test case for predicting lifestyles and emergence of pathogens.</title>
        <authorList>
            <person name="Haridas S."/>
            <person name="Albert R."/>
            <person name="Binder M."/>
            <person name="Bloem J."/>
            <person name="Labutti K."/>
            <person name="Salamov A."/>
            <person name="Andreopoulos B."/>
            <person name="Baker S."/>
            <person name="Barry K."/>
            <person name="Bills G."/>
            <person name="Bluhm B."/>
            <person name="Cannon C."/>
            <person name="Castanera R."/>
            <person name="Culley D."/>
            <person name="Daum C."/>
            <person name="Ezra D."/>
            <person name="Gonzalez J."/>
            <person name="Henrissat B."/>
            <person name="Kuo A."/>
            <person name="Liang C."/>
            <person name="Lipzen A."/>
            <person name="Lutzoni F."/>
            <person name="Magnuson J."/>
            <person name="Mondo S."/>
            <person name="Nolan M."/>
            <person name="Ohm R."/>
            <person name="Pangilinan J."/>
            <person name="Park H.-J."/>
            <person name="Ramirez L."/>
            <person name="Alfaro M."/>
            <person name="Sun H."/>
            <person name="Tritt A."/>
            <person name="Yoshinaga Y."/>
            <person name="Zwiers L.-H."/>
            <person name="Turgeon B."/>
            <person name="Goodwin S."/>
            <person name="Spatafora J."/>
            <person name="Crous P."/>
            <person name="Grigoriev I."/>
        </authorList>
    </citation>
    <scope>NUCLEOTIDE SEQUENCE</scope>
    <source>
        <strain evidence="1">CBS 525.71</strain>
    </source>
</reference>
<dbReference type="EMBL" id="MU006732">
    <property type="protein sequence ID" value="KAF2624251.1"/>
    <property type="molecule type" value="Genomic_DNA"/>
</dbReference>
<evidence type="ECO:0000313" key="1">
    <source>
        <dbReference type="EMBL" id="KAF2624251.1"/>
    </source>
</evidence>
<protein>
    <submittedName>
        <fullName evidence="1">Uncharacterized protein</fullName>
    </submittedName>
</protein>
<proteinExistence type="predicted"/>
<dbReference type="Proteomes" id="UP000799754">
    <property type="component" value="Unassembled WGS sequence"/>
</dbReference>
<name>A0ACB6RQR9_9PLEO</name>